<dbReference type="PANTHER" id="PTHR43265">
    <property type="entry name" value="ESTERASE ESTD"/>
    <property type="match status" value="1"/>
</dbReference>
<sequence>MKLLLITLLLFVVGCTVEEETEDVRDTMSELIGDWNGTIEVPEIPLDIEVSFEEDEEEEVVGFISIPVQGIDRYPLSELEADEGFVSFEMEIPGQFIEFEGELLEEAAIEGDFTQQGHTFDFKLERGELVAKEEQEEIDWMTVETEFGPLQGEFLQPSDEAASTIALIIPGSGPTDRNGNSPGMENDSLKMIAETLADEGIASLRYSKRGAGENSEVTIPEEELAIEDLVEDAVKWLQKIKNEEQFDEVIIVGHSQGALIGSLAALQVNIDGFVSLAGAGRSMDEVLHDQLSLQLPEDLMEEAEMIIEKLSEGEIVEEVSTDLYSLFRPTVQPFLSTWLTYEPTEIMASVEVPALIVQGTHDTQIFEEDAENLAEAHGDAELVIVEGMNHVLKDSSNPDDLSSYNDPSLPLSEELVEAIQNYVNARVE</sequence>
<dbReference type="PROSITE" id="PS51257">
    <property type="entry name" value="PROKAR_LIPOPROTEIN"/>
    <property type="match status" value="1"/>
</dbReference>
<feature type="domain" description="Serine aminopeptidase S33" evidence="1">
    <location>
        <begin position="191"/>
        <end position="391"/>
    </location>
</feature>
<dbReference type="Proteomes" id="UP001500740">
    <property type="component" value="Unassembled WGS sequence"/>
</dbReference>
<dbReference type="Gene3D" id="3.40.50.1820">
    <property type="entry name" value="alpha/beta hydrolase"/>
    <property type="match status" value="1"/>
</dbReference>
<dbReference type="PANTHER" id="PTHR43265:SF1">
    <property type="entry name" value="ESTERASE ESTD"/>
    <property type="match status" value="1"/>
</dbReference>
<dbReference type="Pfam" id="PF12146">
    <property type="entry name" value="Hydrolase_4"/>
    <property type="match status" value="1"/>
</dbReference>
<gene>
    <name evidence="2" type="ORF">GCM10008935_02710</name>
</gene>
<reference evidence="2 3" key="1">
    <citation type="journal article" date="2019" name="Int. J. Syst. Evol. Microbiol.">
        <title>The Global Catalogue of Microorganisms (GCM) 10K type strain sequencing project: providing services to taxonomists for standard genome sequencing and annotation.</title>
        <authorList>
            <consortium name="The Broad Institute Genomics Platform"/>
            <consortium name="The Broad Institute Genome Sequencing Center for Infectious Disease"/>
            <person name="Wu L."/>
            <person name="Ma J."/>
        </authorList>
    </citation>
    <scope>NUCLEOTIDE SEQUENCE [LARGE SCALE GENOMIC DNA]</scope>
    <source>
        <strain evidence="2 3">JCM 14193</strain>
    </source>
</reference>
<dbReference type="RefSeq" id="WP_343781276.1">
    <property type="nucleotide sequence ID" value="NZ_BAAACZ010000003.1"/>
</dbReference>
<evidence type="ECO:0000259" key="1">
    <source>
        <dbReference type="Pfam" id="PF12146"/>
    </source>
</evidence>
<keyword evidence="3" id="KW-1185">Reference proteome</keyword>
<dbReference type="EMBL" id="BAAACZ010000003">
    <property type="protein sequence ID" value="GAA0451620.1"/>
    <property type="molecule type" value="Genomic_DNA"/>
</dbReference>
<dbReference type="InterPro" id="IPR022742">
    <property type="entry name" value="Hydrolase_4"/>
</dbReference>
<comment type="caution">
    <text evidence="2">The sequence shown here is derived from an EMBL/GenBank/DDBJ whole genome shotgun (WGS) entry which is preliminary data.</text>
</comment>
<accession>A0ABN0ZLP3</accession>
<evidence type="ECO:0000313" key="2">
    <source>
        <dbReference type="EMBL" id="GAA0451620.1"/>
    </source>
</evidence>
<protein>
    <recommendedName>
        <fullName evidence="1">Serine aminopeptidase S33 domain-containing protein</fullName>
    </recommendedName>
</protein>
<dbReference type="InterPro" id="IPR053145">
    <property type="entry name" value="AB_hydrolase_Est10"/>
</dbReference>
<dbReference type="SUPFAM" id="SSF53474">
    <property type="entry name" value="alpha/beta-Hydrolases"/>
    <property type="match status" value="1"/>
</dbReference>
<dbReference type="InterPro" id="IPR029058">
    <property type="entry name" value="AB_hydrolase_fold"/>
</dbReference>
<organism evidence="2 3">
    <name type="scientific">Alkalibacillus silvisoli</name>
    <dbReference type="NCBI Taxonomy" id="392823"/>
    <lineage>
        <taxon>Bacteria</taxon>
        <taxon>Bacillati</taxon>
        <taxon>Bacillota</taxon>
        <taxon>Bacilli</taxon>
        <taxon>Bacillales</taxon>
        <taxon>Bacillaceae</taxon>
        <taxon>Alkalibacillus</taxon>
    </lineage>
</organism>
<name>A0ABN0ZLP3_9BACI</name>
<proteinExistence type="predicted"/>
<evidence type="ECO:0000313" key="3">
    <source>
        <dbReference type="Proteomes" id="UP001500740"/>
    </source>
</evidence>